<name>A0A395LZY4_9BACT</name>
<evidence type="ECO:0000259" key="1">
    <source>
        <dbReference type="Pfam" id="PF01408"/>
    </source>
</evidence>
<dbReference type="Gene3D" id="3.30.360.10">
    <property type="entry name" value="Dihydrodipicolinate Reductase, domain 2"/>
    <property type="match status" value="1"/>
</dbReference>
<dbReference type="InterPro" id="IPR000683">
    <property type="entry name" value="Gfo/Idh/MocA-like_OxRdtase_N"/>
</dbReference>
<feature type="domain" description="Gfo/Idh/MocA-like oxidoreductase N-terminal" evidence="1">
    <location>
        <begin position="1"/>
        <end position="121"/>
    </location>
</feature>
<dbReference type="GO" id="GO:0000166">
    <property type="term" value="F:nucleotide binding"/>
    <property type="evidence" value="ECO:0007669"/>
    <property type="project" value="InterPro"/>
</dbReference>
<evidence type="ECO:0000313" key="3">
    <source>
        <dbReference type="EMBL" id="RFM23578.1"/>
    </source>
</evidence>
<dbReference type="InterPro" id="IPR051450">
    <property type="entry name" value="Gfo/Idh/MocA_Oxidoreductases"/>
</dbReference>
<dbReference type="Proteomes" id="UP000266389">
    <property type="component" value="Unassembled WGS sequence"/>
</dbReference>
<dbReference type="InterPro" id="IPR036291">
    <property type="entry name" value="NAD(P)-bd_dom_sf"/>
</dbReference>
<proteinExistence type="predicted"/>
<evidence type="ECO:0000313" key="5">
    <source>
        <dbReference type="Proteomes" id="UP000266389"/>
    </source>
</evidence>
<dbReference type="Gene3D" id="3.40.50.720">
    <property type="entry name" value="NAD(P)-binding Rossmann-like Domain"/>
    <property type="match status" value="1"/>
</dbReference>
<dbReference type="AlphaFoldDB" id="A0A395LZY4"/>
<comment type="caution">
    <text evidence="4">The sequence shown here is derived from an EMBL/GenBank/DDBJ whole genome shotgun (WGS) entry which is preliminary data.</text>
</comment>
<dbReference type="PANTHER" id="PTHR43377">
    <property type="entry name" value="BILIVERDIN REDUCTASE A"/>
    <property type="match status" value="1"/>
</dbReference>
<dbReference type="Pfam" id="PF01408">
    <property type="entry name" value="GFO_IDH_MocA"/>
    <property type="match status" value="1"/>
</dbReference>
<dbReference type="SUPFAM" id="SSF55347">
    <property type="entry name" value="Glyceraldehyde-3-phosphate dehydrogenase-like, C-terminal domain"/>
    <property type="match status" value="1"/>
</dbReference>
<dbReference type="SUPFAM" id="SSF51735">
    <property type="entry name" value="NAD(P)-binding Rossmann-fold domains"/>
    <property type="match status" value="1"/>
</dbReference>
<dbReference type="PANTHER" id="PTHR43377:SF1">
    <property type="entry name" value="BILIVERDIN REDUCTASE A"/>
    <property type="match status" value="1"/>
</dbReference>
<accession>A0A395LZY4</accession>
<protein>
    <submittedName>
        <fullName evidence="4">Gfo/Idh/MocA family oxidoreductase</fullName>
    </submittedName>
</protein>
<dbReference type="EMBL" id="PHFL01000062">
    <property type="protein sequence ID" value="RFM23578.1"/>
    <property type="molecule type" value="Genomic_DNA"/>
</dbReference>
<organism evidence="4 5">
    <name type="scientific">Candidatus Thermochlorobacter aerophilus</name>
    <dbReference type="NCBI Taxonomy" id="1868324"/>
    <lineage>
        <taxon>Bacteria</taxon>
        <taxon>Pseudomonadati</taxon>
        <taxon>Chlorobiota</taxon>
        <taxon>Chlorobiia</taxon>
        <taxon>Chlorobiales</taxon>
        <taxon>Candidatus Thermochlorobacteriaceae</taxon>
        <taxon>Candidatus Thermochlorobacter</taxon>
    </lineage>
</organism>
<reference evidence="4 5" key="1">
    <citation type="journal article" date="2011" name="ISME J.">
        <title>Community ecology of hot spring cyanobacterial mats: predominant populations and their functional potential.</title>
        <authorList>
            <person name="Klatt C.G."/>
            <person name="Wood J.M."/>
            <person name="Rusch D.B."/>
            <person name="Bateson M.M."/>
            <person name="Hamamura N."/>
            <person name="Heidelberg J.F."/>
            <person name="Grossman A.R."/>
            <person name="Bhaya D."/>
            <person name="Cohan F.M."/>
            <person name="Kuhl M."/>
            <person name="Bryant D.A."/>
            <person name="Ward D.M."/>
        </authorList>
    </citation>
    <scope>NUCLEOTIDE SEQUENCE [LARGE SCALE GENOMIC DNA]</scope>
    <source>
        <strain evidence="4">OS</strain>
    </source>
</reference>
<evidence type="ECO:0000313" key="4">
    <source>
        <dbReference type="EMBL" id="RFM24085.1"/>
    </source>
</evidence>
<feature type="domain" description="GFO/IDH/MocA-like oxidoreductase" evidence="2">
    <location>
        <begin position="148"/>
        <end position="228"/>
    </location>
</feature>
<dbReference type="InterPro" id="IPR055170">
    <property type="entry name" value="GFO_IDH_MocA-like_dom"/>
</dbReference>
<reference evidence="4" key="2">
    <citation type="submission" date="2017-08" db="EMBL/GenBank/DDBJ databases">
        <authorList>
            <person name="de Groot N.N."/>
        </authorList>
    </citation>
    <scope>NUCLEOTIDE SEQUENCE</scope>
    <source>
        <strain evidence="4">OS</strain>
    </source>
</reference>
<sequence>MRIGIVGVGKLGELHAKLLSELSLERQDTAFIGVFDINAERCAEVAKKYRVTAFPSLEACANALDAAIIATTTTAHFEVACTLLSHGLHLFIEKPLTATLEEADALLRLEQEKGVKIQVGHVERFNPALAAVEQYIGEPVFITAERLSTFSKRATDVSVVLDLMIHDIDLVLSLVHSPVQQISATGVQVFSNQLDIANARIEFENGATATVTASRISRTRVRKMRFFCKNPPSYASLDLMSGKSEVFRLLDAPPVRTTTLKERAIQRTLSLFGEIEDLLEGKVLDFVSPEVPKLNALKEEQRSFIEAVLYDKPIRVGVQDGRRALDVATRIIADIDYHLQRLRSSN</sequence>
<dbReference type="Pfam" id="PF22725">
    <property type="entry name" value="GFO_IDH_MocA_C3"/>
    <property type="match status" value="1"/>
</dbReference>
<gene>
    <name evidence="4" type="ORF">D0433_07695</name>
    <name evidence="3" type="ORF">D0433_10340</name>
</gene>
<dbReference type="EMBL" id="PHFL01000049">
    <property type="protein sequence ID" value="RFM24085.1"/>
    <property type="molecule type" value="Genomic_DNA"/>
</dbReference>
<evidence type="ECO:0000259" key="2">
    <source>
        <dbReference type="Pfam" id="PF22725"/>
    </source>
</evidence>